<keyword evidence="3 4" id="KW-0067">ATP-binding</keyword>
<comment type="similarity">
    <text evidence="5">Belongs to the protein kinase superfamily.</text>
</comment>
<gene>
    <name evidence="8" type="ORF">ADUPG1_009382</name>
</gene>
<dbReference type="PANTHER" id="PTHR11909">
    <property type="entry name" value="CASEIN KINASE-RELATED"/>
    <property type="match status" value="1"/>
</dbReference>
<dbReference type="InterPro" id="IPR050235">
    <property type="entry name" value="CK1_Ser-Thr_kinase"/>
</dbReference>
<evidence type="ECO:0000256" key="4">
    <source>
        <dbReference type="PROSITE-ProRule" id="PRU10141"/>
    </source>
</evidence>
<organism evidence="8 9">
    <name type="scientific">Aduncisulcus paluster</name>
    <dbReference type="NCBI Taxonomy" id="2918883"/>
    <lineage>
        <taxon>Eukaryota</taxon>
        <taxon>Metamonada</taxon>
        <taxon>Carpediemonas-like organisms</taxon>
        <taxon>Aduncisulcus</taxon>
    </lineage>
</organism>
<evidence type="ECO:0000256" key="5">
    <source>
        <dbReference type="RuleBase" id="RU000304"/>
    </source>
</evidence>
<evidence type="ECO:0000256" key="1">
    <source>
        <dbReference type="ARBA" id="ARBA00012513"/>
    </source>
</evidence>
<dbReference type="PROSITE" id="PS00108">
    <property type="entry name" value="PROTEIN_KINASE_ST"/>
    <property type="match status" value="1"/>
</dbReference>
<dbReference type="InterPro" id="IPR000719">
    <property type="entry name" value="Prot_kinase_dom"/>
</dbReference>
<evidence type="ECO:0000256" key="6">
    <source>
        <dbReference type="SAM" id="Coils"/>
    </source>
</evidence>
<keyword evidence="6" id="KW-0175">Coiled coil</keyword>
<evidence type="ECO:0000313" key="9">
    <source>
        <dbReference type="Proteomes" id="UP001057375"/>
    </source>
</evidence>
<dbReference type="InterPro" id="IPR008271">
    <property type="entry name" value="Ser/Thr_kinase_AS"/>
</dbReference>
<evidence type="ECO:0000313" key="8">
    <source>
        <dbReference type="EMBL" id="GKT36411.1"/>
    </source>
</evidence>
<keyword evidence="5" id="KW-0808">Transferase</keyword>
<feature type="coiled-coil region" evidence="6">
    <location>
        <begin position="386"/>
        <end position="413"/>
    </location>
</feature>
<keyword evidence="9" id="KW-1185">Reference proteome</keyword>
<keyword evidence="5" id="KW-0723">Serine/threonine-protein kinase</keyword>
<dbReference type="SUPFAM" id="SSF56112">
    <property type="entry name" value="Protein kinase-like (PK-like)"/>
    <property type="match status" value="1"/>
</dbReference>
<keyword evidence="2 4" id="KW-0547">Nucleotide-binding</keyword>
<comment type="caution">
    <text evidence="8">The sequence shown here is derived from an EMBL/GenBank/DDBJ whole genome shotgun (WGS) entry which is preliminary data.</text>
</comment>
<reference evidence="8" key="1">
    <citation type="submission" date="2022-03" db="EMBL/GenBank/DDBJ databases">
        <title>Draft genome sequence of Aduncisulcus paluster, a free-living microaerophilic Fornicata.</title>
        <authorList>
            <person name="Yuyama I."/>
            <person name="Kume K."/>
            <person name="Tamura T."/>
            <person name="Inagaki Y."/>
            <person name="Hashimoto T."/>
        </authorList>
    </citation>
    <scope>NUCLEOTIDE SEQUENCE</scope>
    <source>
        <strain evidence="8">NY0171</strain>
    </source>
</reference>
<feature type="domain" description="Protein kinase" evidence="7">
    <location>
        <begin position="23"/>
        <end position="284"/>
    </location>
</feature>
<dbReference type="EC" id="2.7.11.1" evidence="1"/>
<dbReference type="PROSITE" id="PS50011">
    <property type="entry name" value="PROTEIN_KINASE_DOM"/>
    <property type="match status" value="1"/>
</dbReference>
<evidence type="ECO:0000256" key="2">
    <source>
        <dbReference type="ARBA" id="ARBA00022741"/>
    </source>
</evidence>
<name>A0ABQ5KWN0_9EUKA</name>
<sequence length="439" mass="49929">MTTKPKKEVAPLLRKGSVLEKKWKIEDLIGWGAFGQVFVCHHVSSREKYAVKCEPHGLKQSFLTTEVISMYQLQTLRCRAVPPLIDIGRTSKCNYFVTTLLGNDILKLKNSQPQRRFSIQTTLSLGIALLDLLQSMHLAGFIHRDIKPANFCIDRKDSHQVLLIDCGMARRIINETGDIRAPRSHAGFRGTARYASLSAHRFTDLGMVDDLWSWFYMLIEFLTGSLPWSHSGARADIQAIKTKYHRPELLCAGLPQCYRIIMAYLLSLDYSSIPYHGFIREVIISESEAQGVILDDPFDWQIPNPRIFSDRNRYDLSLCPVYASFLKKPSSDSEGTSDPGNDHQHSTMALAEASHCSVADLSQELGDVMEHVKIDPLDILPGKSEERELKAELAKQTREKREHEERTKFLAKKNLFLDQEEEDTEDEVERVVDVFGCCL</sequence>
<evidence type="ECO:0000259" key="7">
    <source>
        <dbReference type="PROSITE" id="PS50011"/>
    </source>
</evidence>
<dbReference type="InterPro" id="IPR011009">
    <property type="entry name" value="Kinase-like_dom_sf"/>
</dbReference>
<proteinExistence type="inferred from homology"/>
<accession>A0ABQ5KWN0</accession>
<dbReference type="EMBL" id="BQXS01011218">
    <property type="protein sequence ID" value="GKT36411.1"/>
    <property type="molecule type" value="Genomic_DNA"/>
</dbReference>
<dbReference type="PROSITE" id="PS00107">
    <property type="entry name" value="PROTEIN_KINASE_ATP"/>
    <property type="match status" value="1"/>
</dbReference>
<evidence type="ECO:0000256" key="3">
    <source>
        <dbReference type="ARBA" id="ARBA00022840"/>
    </source>
</evidence>
<dbReference type="InterPro" id="IPR017441">
    <property type="entry name" value="Protein_kinase_ATP_BS"/>
</dbReference>
<dbReference type="Proteomes" id="UP001057375">
    <property type="component" value="Unassembled WGS sequence"/>
</dbReference>
<dbReference type="Pfam" id="PF00069">
    <property type="entry name" value="Pkinase"/>
    <property type="match status" value="1"/>
</dbReference>
<protein>
    <recommendedName>
        <fullName evidence="1">non-specific serine/threonine protein kinase</fullName>
        <ecNumber evidence="1">2.7.11.1</ecNumber>
    </recommendedName>
</protein>
<keyword evidence="5" id="KW-0418">Kinase</keyword>
<dbReference type="SMART" id="SM00220">
    <property type="entry name" value="S_TKc"/>
    <property type="match status" value="1"/>
</dbReference>
<feature type="binding site" evidence="4">
    <location>
        <position position="52"/>
    </location>
    <ligand>
        <name>ATP</name>
        <dbReference type="ChEBI" id="CHEBI:30616"/>
    </ligand>
</feature>
<dbReference type="Gene3D" id="1.10.510.10">
    <property type="entry name" value="Transferase(Phosphotransferase) domain 1"/>
    <property type="match status" value="1"/>
</dbReference>